<dbReference type="InParanoid" id="E1ZHC2"/>
<keyword evidence="2" id="KW-0234">DNA repair</keyword>
<dbReference type="SUPFAM" id="SSF48150">
    <property type="entry name" value="DNA-glycosylase"/>
    <property type="match status" value="1"/>
</dbReference>
<dbReference type="eggNOG" id="KOG1918">
    <property type="taxonomic scope" value="Eukaryota"/>
</dbReference>
<evidence type="ECO:0000256" key="2">
    <source>
        <dbReference type="ARBA" id="ARBA00023204"/>
    </source>
</evidence>
<protein>
    <recommendedName>
        <fullName evidence="3">HhH-GPD domain-containing protein</fullName>
    </recommendedName>
</protein>
<dbReference type="Pfam" id="PF00730">
    <property type="entry name" value="HhH-GPD"/>
    <property type="match status" value="1"/>
</dbReference>
<proteinExistence type="predicted"/>
<dbReference type="PANTHER" id="PTHR43003:SF5">
    <property type="entry name" value="DNA-3-METHYLADENINE GLYCOSYLASE"/>
    <property type="match status" value="1"/>
</dbReference>
<sequence length="215" mass="22891">MSVPAATEAIDHLPLAAAGFTKATLQAACEFLAKADPKLAPLIEQHGPPEHLLRKTGSNFATLAKAIAFQASWGAQLATNAAAAIYNRVLAACSCTDTLTPEALLAAPAGALRAAGLSERKAGYMADLARHFSDGRLSDDKIGAMEEAELEEALMPCFISGRLMFCPPELPSPTAMEAVAESWRPYRSLGTYFMWKVDVPRSSPGKSKKAKKKET</sequence>
<dbReference type="Proteomes" id="UP000008141">
    <property type="component" value="Unassembled WGS sequence"/>
</dbReference>
<dbReference type="GO" id="GO:0006285">
    <property type="term" value="P:base-excision repair, AP site formation"/>
    <property type="evidence" value="ECO:0007669"/>
    <property type="project" value="TreeGrafter"/>
</dbReference>
<keyword evidence="1" id="KW-0227">DNA damage</keyword>
<dbReference type="GeneID" id="17354330"/>
<gene>
    <name evidence="4" type="ORF">CHLNCDRAFT_135007</name>
</gene>
<dbReference type="GO" id="GO:0043916">
    <property type="term" value="F:DNA-7-methylguanine glycosylase activity"/>
    <property type="evidence" value="ECO:0007669"/>
    <property type="project" value="TreeGrafter"/>
</dbReference>
<organism evidence="5">
    <name type="scientific">Chlorella variabilis</name>
    <name type="common">Green alga</name>
    <dbReference type="NCBI Taxonomy" id="554065"/>
    <lineage>
        <taxon>Eukaryota</taxon>
        <taxon>Viridiplantae</taxon>
        <taxon>Chlorophyta</taxon>
        <taxon>core chlorophytes</taxon>
        <taxon>Trebouxiophyceae</taxon>
        <taxon>Chlorellales</taxon>
        <taxon>Chlorellaceae</taxon>
        <taxon>Chlorella clade</taxon>
        <taxon>Chlorella</taxon>
    </lineage>
</organism>
<evidence type="ECO:0000313" key="5">
    <source>
        <dbReference type="Proteomes" id="UP000008141"/>
    </source>
</evidence>
<keyword evidence="5" id="KW-1185">Reference proteome</keyword>
<evidence type="ECO:0000259" key="3">
    <source>
        <dbReference type="Pfam" id="PF00730"/>
    </source>
</evidence>
<dbReference type="GO" id="GO:0032993">
    <property type="term" value="C:protein-DNA complex"/>
    <property type="evidence" value="ECO:0007669"/>
    <property type="project" value="TreeGrafter"/>
</dbReference>
<dbReference type="Gene3D" id="1.10.340.30">
    <property type="entry name" value="Hypothetical protein, domain 2"/>
    <property type="match status" value="1"/>
</dbReference>
<dbReference type="GO" id="GO:0008725">
    <property type="term" value="F:DNA-3-methyladenine glycosylase activity"/>
    <property type="evidence" value="ECO:0007669"/>
    <property type="project" value="TreeGrafter"/>
</dbReference>
<dbReference type="RefSeq" id="XP_005846991.1">
    <property type="nucleotide sequence ID" value="XM_005846929.1"/>
</dbReference>
<dbReference type="EMBL" id="GL433846">
    <property type="protein sequence ID" value="EFN54889.1"/>
    <property type="molecule type" value="Genomic_DNA"/>
</dbReference>
<dbReference type="PANTHER" id="PTHR43003">
    <property type="entry name" value="DNA-3-METHYLADENINE GLYCOSYLASE"/>
    <property type="match status" value="1"/>
</dbReference>
<reference evidence="4 5" key="1">
    <citation type="journal article" date="2010" name="Plant Cell">
        <title>The Chlorella variabilis NC64A genome reveals adaptation to photosymbiosis, coevolution with viruses, and cryptic sex.</title>
        <authorList>
            <person name="Blanc G."/>
            <person name="Duncan G."/>
            <person name="Agarkova I."/>
            <person name="Borodovsky M."/>
            <person name="Gurnon J."/>
            <person name="Kuo A."/>
            <person name="Lindquist E."/>
            <person name="Lucas S."/>
            <person name="Pangilinan J."/>
            <person name="Polle J."/>
            <person name="Salamov A."/>
            <person name="Terry A."/>
            <person name="Yamada T."/>
            <person name="Dunigan D.D."/>
            <person name="Grigoriev I.V."/>
            <person name="Claverie J.M."/>
            <person name="Van Etten J.L."/>
        </authorList>
    </citation>
    <scope>NUCLEOTIDE SEQUENCE [LARGE SCALE GENOMIC DNA]</scope>
    <source>
        <strain evidence="4 5">NC64A</strain>
    </source>
</reference>
<dbReference type="GO" id="GO:0005634">
    <property type="term" value="C:nucleus"/>
    <property type="evidence" value="ECO:0007669"/>
    <property type="project" value="TreeGrafter"/>
</dbReference>
<dbReference type="InterPro" id="IPR003265">
    <property type="entry name" value="HhH-GPD_domain"/>
</dbReference>
<dbReference type="AlphaFoldDB" id="E1ZHC2"/>
<feature type="domain" description="HhH-GPD" evidence="3">
    <location>
        <begin position="75"/>
        <end position="143"/>
    </location>
</feature>
<dbReference type="KEGG" id="cvr:CHLNCDRAFT_135007"/>
<dbReference type="OrthoDB" id="415889at2759"/>
<dbReference type="STRING" id="554065.E1ZHC2"/>
<name>E1ZHC2_CHLVA</name>
<dbReference type="OMA" id="IVCGQQL"/>
<dbReference type="GO" id="GO:0032131">
    <property type="term" value="F:alkylated DNA binding"/>
    <property type="evidence" value="ECO:0007669"/>
    <property type="project" value="TreeGrafter"/>
</dbReference>
<evidence type="ECO:0000313" key="4">
    <source>
        <dbReference type="EMBL" id="EFN54889.1"/>
    </source>
</evidence>
<dbReference type="FunCoup" id="E1ZHC2">
    <property type="interactions" value="328"/>
</dbReference>
<dbReference type="InterPro" id="IPR051912">
    <property type="entry name" value="Alkylbase_DNA_Glycosylase/TA"/>
</dbReference>
<evidence type="ECO:0000256" key="1">
    <source>
        <dbReference type="ARBA" id="ARBA00022763"/>
    </source>
</evidence>
<dbReference type="GO" id="GO:0006307">
    <property type="term" value="P:DNA alkylation repair"/>
    <property type="evidence" value="ECO:0007669"/>
    <property type="project" value="TreeGrafter"/>
</dbReference>
<dbReference type="InterPro" id="IPR011257">
    <property type="entry name" value="DNA_glycosylase"/>
</dbReference>
<accession>E1ZHC2</accession>